<dbReference type="AlphaFoldDB" id="A0A8X7W0N6"/>
<protein>
    <submittedName>
        <fullName evidence="3">Uncharacterized protein</fullName>
    </submittedName>
</protein>
<comment type="caution">
    <text evidence="3">The sequence shown here is derived from an EMBL/GenBank/DDBJ whole genome shotgun (WGS) entry which is preliminary data.</text>
</comment>
<evidence type="ECO:0000256" key="2">
    <source>
        <dbReference type="SAM" id="SignalP"/>
    </source>
</evidence>
<keyword evidence="4" id="KW-1185">Reference proteome</keyword>
<proteinExistence type="predicted"/>
<evidence type="ECO:0000313" key="3">
    <source>
        <dbReference type="EMBL" id="KAG2320906.1"/>
    </source>
</evidence>
<keyword evidence="2" id="KW-0732">Signal</keyword>
<dbReference type="OrthoDB" id="1113554at2759"/>
<feature type="region of interest" description="Disordered" evidence="1">
    <location>
        <begin position="42"/>
        <end position="92"/>
    </location>
</feature>
<evidence type="ECO:0000256" key="1">
    <source>
        <dbReference type="SAM" id="MobiDB-lite"/>
    </source>
</evidence>
<feature type="compositionally biased region" description="Polar residues" evidence="1">
    <location>
        <begin position="58"/>
        <end position="72"/>
    </location>
</feature>
<dbReference type="EMBL" id="JAAMPC010000003">
    <property type="protein sequence ID" value="KAG2320906.1"/>
    <property type="molecule type" value="Genomic_DNA"/>
</dbReference>
<name>A0A8X7W0N6_BRACI</name>
<organism evidence="3 4">
    <name type="scientific">Brassica carinata</name>
    <name type="common">Ethiopian mustard</name>
    <name type="synonym">Abyssinian cabbage</name>
    <dbReference type="NCBI Taxonomy" id="52824"/>
    <lineage>
        <taxon>Eukaryota</taxon>
        <taxon>Viridiplantae</taxon>
        <taxon>Streptophyta</taxon>
        <taxon>Embryophyta</taxon>
        <taxon>Tracheophyta</taxon>
        <taxon>Spermatophyta</taxon>
        <taxon>Magnoliopsida</taxon>
        <taxon>eudicotyledons</taxon>
        <taxon>Gunneridae</taxon>
        <taxon>Pentapetalae</taxon>
        <taxon>rosids</taxon>
        <taxon>malvids</taxon>
        <taxon>Brassicales</taxon>
        <taxon>Brassicaceae</taxon>
        <taxon>Brassiceae</taxon>
        <taxon>Brassica</taxon>
    </lineage>
</organism>
<feature type="chain" id="PRO_5036477345" evidence="2">
    <location>
        <begin position="25"/>
        <end position="108"/>
    </location>
</feature>
<dbReference type="Proteomes" id="UP000886595">
    <property type="component" value="Unassembled WGS sequence"/>
</dbReference>
<accession>A0A8X7W0N6</accession>
<sequence>MRASILSSKIFFLIFIIFSLFVNAHMEHRKLIGAKETMAMRRKLDGNGSGGNKIAAHGSNSQHDGAKTQTEPSKNRPEHATTGTTSPEAGNKFSECARYSRCKRMINS</sequence>
<reference evidence="3 4" key="1">
    <citation type="submission" date="2020-02" db="EMBL/GenBank/DDBJ databases">
        <authorList>
            <person name="Ma Q."/>
            <person name="Huang Y."/>
            <person name="Song X."/>
            <person name="Pei D."/>
        </authorList>
    </citation>
    <scope>NUCLEOTIDE SEQUENCE [LARGE SCALE GENOMIC DNA]</scope>
    <source>
        <strain evidence="3">Sxm20200214</strain>
        <tissue evidence="3">Leaf</tissue>
    </source>
</reference>
<feature type="signal peptide" evidence="2">
    <location>
        <begin position="1"/>
        <end position="24"/>
    </location>
</feature>
<gene>
    <name evidence="3" type="ORF">Bca52824_014119</name>
</gene>
<evidence type="ECO:0000313" key="4">
    <source>
        <dbReference type="Proteomes" id="UP000886595"/>
    </source>
</evidence>